<gene>
    <name evidence="2" type="ORF">GCM10007276_35250</name>
</gene>
<sequence>MTTRTRMNVYFDPELLQQVEMLALRRNVSKSAIVEASVASFLSGDAADRLEAAMTRRLDRLGRQMDGLDEDLAVLGETLSLFVQFWLTITPPISDTAQSSARAKGVERFEGFIQTLGKRLATGDRFLKELSRDVDSLGDSPAQRPSDPDSHRP</sequence>
<name>A0A8J2YNE3_9RHOB</name>
<reference evidence="2" key="2">
    <citation type="submission" date="2020-09" db="EMBL/GenBank/DDBJ databases">
        <authorList>
            <person name="Sun Q."/>
            <person name="Sedlacek I."/>
        </authorList>
    </citation>
    <scope>NUCLEOTIDE SEQUENCE</scope>
    <source>
        <strain evidence="2">CCM 7684</strain>
    </source>
</reference>
<dbReference type="RefSeq" id="WP_188411149.1">
    <property type="nucleotide sequence ID" value="NZ_BMCP01000009.1"/>
</dbReference>
<dbReference type="CDD" id="cd21631">
    <property type="entry name" value="RHH_CopG_NikR-like"/>
    <property type="match status" value="1"/>
</dbReference>
<proteinExistence type="predicted"/>
<keyword evidence="3" id="KW-1185">Reference proteome</keyword>
<dbReference type="AlphaFoldDB" id="A0A8J2YNE3"/>
<evidence type="ECO:0000313" key="3">
    <source>
        <dbReference type="Proteomes" id="UP000602745"/>
    </source>
</evidence>
<dbReference type="Proteomes" id="UP000602745">
    <property type="component" value="Unassembled WGS sequence"/>
</dbReference>
<evidence type="ECO:0000256" key="1">
    <source>
        <dbReference type="SAM" id="MobiDB-lite"/>
    </source>
</evidence>
<comment type="caution">
    <text evidence="2">The sequence shown here is derived from an EMBL/GenBank/DDBJ whole genome shotgun (WGS) entry which is preliminary data.</text>
</comment>
<protein>
    <submittedName>
        <fullName evidence="2">CopG family transcriptional regulator</fullName>
    </submittedName>
</protein>
<feature type="region of interest" description="Disordered" evidence="1">
    <location>
        <begin position="132"/>
        <end position="153"/>
    </location>
</feature>
<organism evidence="2 3">
    <name type="scientific">Agaricicola taiwanensis</name>
    <dbReference type="NCBI Taxonomy" id="591372"/>
    <lineage>
        <taxon>Bacteria</taxon>
        <taxon>Pseudomonadati</taxon>
        <taxon>Pseudomonadota</taxon>
        <taxon>Alphaproteobacteria</taxon>
        <taxon>Rhodobacterales</taxon>
        <taxon>Paracoccaceae</taxon>
        <taxon>Agaricicola</taxon>
    </lineage>
</organism>
<reference evidence="2" key="1">
    <citation type="journal article" date="2014" name="Int. J. Syst. Evol. Microbiol.">
        <title>Complete genome sequence of Corynebacterium casei LMG S-19264T (=DSM 44701T), isolated from a smear-ripened cheese.</title>
        <authorList>
            <consortium name="US DOE Joint Genome Institute (JGI-PGF)"/>
            <person name="Walter F."/>
            <person name="Albersmeier A."/>
            <person name="Kalinowski J."/>
            <person name="Ruckert C."/>
        </authorList>
    </citation>
    <scope>NUCLEOTIDE SEQUENCE</scope>
    <source>
        <strain evidence="2">CCM 7684</strain>
    </source>
</reference>
<dbReference type="EMBL" id="BMCP01000009">
    <property type="protein sequence ID" value="GGE55183.1"/>
    <property type="molecule type" value="Genomic_DNA"/>
</dbReference>
<evidence type="ECO:0000313" key="2">
    <source>
        <dbReference type="EMBL" id="GGE55183.1"/>
    </source>
</evidence>
<accession>A0A8J2YNE3</accession>